<accession>F9WD65</accession>
<protein>
    <submittedName>
        <fullName evidence="1">Uncharacterized protein</fullName>
    </submittedName>
</protein>
<evidence type="ECO:0000313" key="1">
    <source>
        <dbReference type="EMBL" id="CCD15216.1"/>
    </source>
</evidence>
<dbReference type="Proteomes" id="UP000000702">
    <property type="component" value="Unassembled WGS sequence"/>
</dbReference>
<reference evidence="2" key="1">
    <citation type="submission" date="2011-07" db="EMBL/GenBank/DDBJ databases">
        <title>Divergent evolution of antigenic variation in African trypanosomes.</title>
        <authorList>
            <person name="Jackson A.P."/>
            <person name="Berry A."/>
            <person name="Allison H.C."/>
            <person name="Burton P."/>
            <person name="Anderson J."/>
            <person name="Aslett M."/>
            <person name="Brown R."/>
            <person name="Corton N."/>
            <person name="Harris D."/>
            <person name="Hauser H."/>
            <person name="Gamble J."/>
            <person name="Gilderthorp R."/>
            <person name="McQuillan J."/>
            <person name="Quail M.A."/>
            <person name="Sanders M."/>
            <person name="Van Tonder A."/>
            <person name="Ginger M.L."/>
            <person name="Donelson J.E."/>
            <person name="Field M.C."/>
            <person name="Barry J.D."/>
            <person name="Berriman M."/>
            <person name="Hertz-Fowler C."/>
        </authorList>
    </citation>
    <scope>NUCLEOTIDE SEQUENCE [LARGE SCALE GENOMIC DNA]</scope>
    <source>
        <strain evidence="2">IL3000</strain>
    </source>
</reference>
<dbReference type="AlphaFoldDB" id="F9WD65"/>
<reference evidence="1 2" key="2">
    <citation type="journal article" date="2012" name="Proc. Natl. Acad. Sci. U.S.A.">
        <title>Antigenic diversity is generated by distinct evolutionary mechanisms in African trypanosome species.</title>
        <authorList>
            <person name="Jackson A.P."/>
            <person name="Berry A."/>
            <person name="Aslett M."/>
            <person name="Allison H.C."/>
            <person name="Burton P."/>
            <person name="Vavrova-Anderson J."/>
            <person name="Brown R."/>
            <person name="Browne H."/>
            <person name="Corton N."/>
            <person name="Hauser H."/>
            <person name="Gamble J."/>
            <person name="Gilderthorp R."/>
            <person name="Marcello L."/>
            <person name="McQuillan J."/>
            <person name="Otto T.D."/>
            <person name="Quail M.A."/>
            <person name="Sanders M.J."/>
            <person name="van Tonder A."/>
            <person name="Ginger M.L."/>
            <person name="Field M.C."/>
            <person name="Barry J.D."/>
            <person name="Hertz-Fowler C."/>
            <person name="Berriman M."/>
        </authorList>
    </citation>
    <scope>NUCLEOTIDE SEQUENCE [LARGE SCALE GENOMIC DNA]</scope>
    <source>
        <strain evidence="1 2">IL3000</strain>
    </source>
</reference>
<keyword evidence="2" id="KW-1185">Reference proteome</keyword>
<proteinExistence type="predicted"/>
<comment type="caution">
    <text evidence="1">The sequence shown here is derived from an EMBL/GenBank/DDBJ whole genome shotgun (WGS) entry which is preliminary data.</text>
</comment>
<sequence>MRTPCSSIWVELYHSNCHSRTPTDVCVLSEVPLSPRSSTSNNGATRSRCLSVATSNTQSCNYLLRPIATLRTTPAPIPFTFSFTQILISPHAYIHTHTYIYIYARTRLLTAHSPLH</sequence>
<organism evidence="1 2">
    <name type="scientific">Trypanosoma congolense (strain IL3000)</name>
    <dbReference type="NCBI Taxonomy" id="1068625"/>
    <lineage>
        <taxon>Eukaryota</taxon>
        <taxon>Discoba</taxon>
        <taxon>Euglenozoa</taxon>
        <taxon>Kinetoplastea</taxon>
        <taxon>Metakinetoplastina</taxon>
        <taxon>Trypanosomatida</taxon>
        <taxon>Trypanosomatidae</taxon>
        <taxon>Trypanosoma</taxon>
        <taxon>Nannomonas</taxon>
    </lineage>
</organism>
<dbReference type="EMBL" id="CAEQ01001828">
    <property type="protein sequence ID" value="CCD15216.1"/>
    <property type="molecule type" value="Genomic_DNA"/>
</dbReference>
<evidence type="ECO:0000313" key="2">
    <source>
        <dbReference type="Proteomes" id="UP000000702"/>
    </source>
</evidence>
<name>F9WD65_TRYCI</name>
<gene>
    <name evidence="1" type="ORF">TCIL3000_0_57600</name>
</gene>